<sequence>NALPHDSHIKSRRPLWTASMCRFITAFRENALPHDSHIKSRRPLWTASMCRFISAFRANALPHDSHIKSRRPLWIELMCVFMVDFRAKAWPHTPHTKSRRSNQTSTVGIGKLWVHKLSTGVSVRCRPPGGLIRERDQLLTGTPKGPGLCCNSRWISLRGCVYQLDAAWKDLVVGALRSWNISLSLSGMGPSKNSNQYPAM</sequence>
<name>A0A0X3P6I4_SCHSO</name>
<dbReference type="EMBL" id="GEEE01015654">
    <property type="protein sequence ID" value="JAP47571.1"/>
    <property type="molecule type" value="Transcribed_RNA"/>
</dbReference>
<protein>
    <submittedName>
        <fullName evidence="1">Uncharacterized protein</fullName>
    </submittedName>
</protein>
<gene>
    <name evidence="1" type="ORF">TR117196</name>
</gene>
<proteinExistence type="predicted"/>
<feature type="non-terminal residue" evidence="1">
    <location>
        <position position="1"/>
    </location>
</feature>
<reference evidence="1" key="1">
    <citation type="submission" date="2016-01" db="EMBL/GenBank/DDBJ databases">
        <title>Reference transcriptome for the parasite Schistocephalus solidus: insights into the molecular evolution of parasitism.</title>
        <authorList>
            <person name="Hebert F.O."/>
            <person name="Grambauer S."/>
            <person name="Barber I."/>
            <person name="Landry C.R."/>
            <person name="Aubin-Horth N."/>
        </authorList>
    </citation>
    <scope>NUCLEOTIDE SEQUENCE</scope>
</reference>
<dbReference type="AlphaFoldDB" id="A0A0X3P6I4"/>
<evidence type="ECO:0000313" key="1">
    <source>
        <dbReference type="EMBL" id="JAP47571.1"/>
    </source>
</evidence>
<organism evidence="1">
    <name type="scientific">Schistocephalus solidus</name>
    <name type="common">Tapeworm</name>
    <dbReference type="NCBI Taxonomy" id="70667"/>
    <lineage>
        <taxon>Eukaryota</taxon>
        <taxon>Metazoa</taxon>
        <taxon>Spiralia</taxon>
        <taxon>Lophotrochozoa</taxon>
        <taxon>Platyhelminthes</taxon>
        <taxon>Cestoda</taxon>
        <taxon>Eucestoda</taxon>
        <taxon>Diphyllobothriidea</taxon>
        <taxon>Diphyllobothriidae</taxon>
        <taxon>Schistocephalus</taxon>
    </lineage>
</organism>
<accession>A0A0X3P6I4</accession>